<dbReference type="GO" id="GO:0019748">
    <property type="term" value="P:secondary metabolic process"/>
    <property type="evidence" value="ECO:0007669"/>
    <property type="project" value="TreeGrafter"/>
</dbReference>
<evidence type="ECO:0000313" key="2">
    <source>
        <dbReference type="Proteomes" id="UP000194137"/>
    </source>
</evidence>
<evidence type="ECO:0000313" key="1">
    <source>
        <dbReference type="EMBL" id="ARP98893.1"/>
    </source>
</evidence>
<dbReference type="Proteomes" id="UP000194137">
    <property type="component" value="Chromosome"/>
</dbReference>
<dbReference type="GO" id="GO:0016787">
    <property type="term" value="F:hydrolase activity"/>
    <property type="evidence" value="ECO:0007669"/>
    <property type="project" value="InterPro"/>
</dbReference>
<dbReference type="PANTHER" id="PTHR21240:SF28">
    <property type="entry name" value="ISO-OROTATE DECARBOXYLASE (EUROFUNG)"/>
    <property type="match status" value="1"/>
</dbReference>
<gene>
    <name evidence="1" type="ORF">CAK95_07230</name>
</gene>
<dbReference type="InterPro" id="IPR032466">
    <property type="entry name" value="Metal_Hydrolase"/>
</dbReference>
<dbReference type="KEGG" id="psin:CAK95_07230"/>
<dbReference type="SUPFAM" id="SSF51556">
    <property type="entry name" value="Metallo-dependent hydrolases"/>
    <property type="match status" value="1"/>
</dbReference>
<accession>A0A1W6ZNB4</accession>
<dbReference type="Pfam" id="PF04909">
    <property type="entry name" value="Amidohydro_2"/>
    <property type="match status" value="1"/>
</dbReference>
<dbReference type="OrthoDB" id="149172at2"/>
<dbReference type="EMBL" id="CP021112">
    <property type="protein sequence ID" value="ARP98893.1"/>
    <property type="molecule type" value="Genomic_DNA"/>
</dbReference>
<organism evidence="1 2">
    <name type="scientific">Pseudorhodoplanes sinuspersici</name>
    <dbReference type="NCBI Taxonomy" id="1235591"/>
    <lineage>
        <taxon>Bacteria</taxon>
        <taxon>Pseudomonadati</taxon>
        <taxon>Pseudomonadota</taxon>
        <taxon>Alphaproteobacteria</taxon>
        <taxon>Hyphomicrobiales</taxon>
        <taxon>Pseudorhodoplanes</taxon>
    </lineage>
</organism>
<keyword evidence="2" id="KW-1185">Reference proteome</keyword>
<dbReference type="InterPro" id="IPR006680">
    <property type="entry name" value="Amidohydro-rel"/>
</dbReference>
<reference evidence="1 2" key="1">
    <citation type="submission" date="2017-05" db="EMBL/GenBank/DDBJ databases">
        <title>Full genome sequence of Pseudorhodoplanes sinuspersici.</title>
        <authorList>
            <person name="Dastgheib S.M.M."/>
            <person name="Shavandi M."/>
            <person name="Tirandaz H."/>
        </authorList>
    </citation>
    <scope>NUCLEOTIDE SEQUENCE [LARGE SCALE GENOMIC DNA]</scope>
    <source>
        <strain evidence="1 2">RIPI110</strain>
    </source>
</reference>
<sequence length="328" mass="36480">MTVIDVHTHMLTLDYLELLRANGTGKYTLKKTKAGQDAVHLYDAPFMTLFPGMWDYDLRIKKMDEAKVDVAVVSLTCPNAYWGGREVALKAAQLVNDSMAEQQRLKPDRIRWFASLPFQYADEAKAELARCAKLGAVGVMVIANIDGEDLTNPKFAPVWAEIDKLGWPVLVHPGAPQGVKDQHMDEFNLIPPVGFMADTTLAFTRMIYSGFLDKYPNIKLIASHGGASLPYLAGRLDRCWEMIPGCAEVIKDKPSDYLQRIWYDTVVYDPRALELCISVAGSPDRVLYGSDYPHNIGDMIGCLARVNALPADQAKRIAGKNAERLFGL</sequence>
<dbReference type="GO" id="GO:0005737">
    <property type="term" value="C:cytoplasm"/>
    <property type="evidence" value="ECO:0007669"/>
    <property type="project" value="TreeGrafter"/>
</dbReference>
<dbReference type="RefSeq" id="WP_086087305.1">
    <property type="nucleotide sequence ID" value="NZ_CP021112.1"/>
</dbReference>
<dbReference type="InterPro" id="IPR032465">
    <property type="entry name" value="ACMSD"/>
</dbReference>
<proteinExistence type="predicted"/>
<dbReference type="Gene3D" id="3.20.20.140">
    <property type="entry name" value="Metal-dependent hydrolases"/>
    <property type="match status" value="1"/>
</dbReference>
<name>A0A1W6ZNB4_9HYPH</name>
<protein>
    <submittedName>
        <fullName evidence="1">Uncharacterized protein</fullName>
    </submittedName>
</protein>
<dbReference type="GO" id="GO:0016831">
    <property type="term" value="F:carboxy-lyase activity"/>
    <property type="evidence" value="ECO:0007669"/>
    <property type="project" value="InterPro"/>
</dbReference>
<dbReference type="STRING" id="1235591.CAK95_07230"/>
<dbReference type="PANTHER" id="PTHR21240">
    <property type="entry name" value="2-AMINO-3-CARBOXYLMUCONATE-6-SEMIALDEHYDE DECARBOXYLASE"/>
    <property type="match status" value="1"/>
</dbReference>
<dbReference type="AlphaFoldDB" id="A0A1W6ZNB4"/>